<keyword evidence="2" id="KW-1185">Reference proteome</keyword>
<protein>
    <submittedName>
        <fullName evidence="1">Uncharacterized protein</fullName>
    </submittedName>
</protein>
<name>A0ACC3AK12_9EURO</name>
<evidence type="ECO:0000313" key="1">
    <source>
        <dbReference type="EMBL" id="KAJ9664211.1"/>
    </source>
</evidence>
<gene>
    <name evidence="1" type="ORF">H2198_000429</name>
</gene>
<reference evidence="1" key="1">
    <citation type="submission" date="2022-10" db="EMBL/GenBank/DDBJ databases">
        <title>Culturing micro-colonial fungi from biological soil crusts in the Mojave desert and describing Neophaeococcomyces mojavensis, and introducing the new genera and species Taxawa tesnikishii.</title>
        <authorList>
            <person name="Kurbessoian T."/>
            <person name="Stajich J.E."/>
        </authorList>
    </citation>
    <scope>NUCLEOTIDE SEQUENCE</scope>
    <source>
        <strain evidence="1">JES_112</strain>
    </source>
</reference>
<organism evidence="1 2">
    <name type="scientific">Neophaeococcomyces mojaviensis</name>
    <dbReference type="NCBI Taxonomy" id="3383035"/>
    <lineage>
        <taxon>Eukaryota</taxon>
        <taxon>Fungi</taxon>
        <taxon>Dikarya</taxon>
        <taxon>Ascomycota</taxon>
        <taxon>Pezizomycotina</taxon>
        <taxon>Eurotiomycetes</taxon>
        <taxon>Chaetothyriomycetidae</taxon>
        <taxon>Chaetothyriales</taxon>
        <taxon>Chaetothyriales incertae sedis</taxon>
        <taxon>Neophaeococcomyces</taxon>
    </lineage>
</organism>
<sequence>MAPAKHIKPRAKNHQCPAKDCDTSYTNLKDLHGHLRKAHRAKKLSCPYPSCSQLDFTHESNVKRHVKQCHEDNGKKWECPGENCKYSSDRKGNAERHAQKCPQNALRVAPMEAVASSVEQVLVDAAAQRVEPAEPVAVAQQLQFEVEAPASSSVPIDPTLLQMNTAEQSHNAAIQQQEAEQLPLGWSTTEHYQEWPLLDPKDQTLEALLLQELRDDDVAHL</sequence>
<evidence type="ECO:0000313" key="2">
    <source>
        <dbReference type="Proteomes" id="UP001172386"/>
    </source>
</evidence>
<dbReference type="EMBL" id="JAPDRQ010000004">
    <property type="protein sequence ID" value="KAJ9664211.1"/>
    <property type="molecule type" value="Genomic_DNA"/>
</dbReference>
<proteinExistence type="predicted"/>
<dbReference type="Proteomes" id="UP001172386">
    <property type="component" value="Unassembled WGS sequence"/>
</dbReference>
<comment type="caution">
    <text evidence="1">The sequence shown here is derived from an EMBL/GenBank/DDBJ whole genome shotgun (WGS) entry which is preliminary data.</text>
</comment>
<accession>A0ACC3AK12</accession>